<evidence type="ECO:0000313" key="2">
    <source>
        <dbReference type="Proteomes" id="UP000010077"/>
    </source>
</evidence>
<dbReference type="HOGENOM" id="CLU_3326001_0_0_5"/>
<name>K7YH66_9PROT</name>
<reference evidence="1 2" key="1">
    <citation type="journal article" date="2012" name="Proc. Natl. Acad. Sci. U.S.A.">
        <title>Genome streamlining and chemical defense in a coral reef symbiosis.</title>
        <authorList>
            <person name="Kwan J.C."/>
            <person name="Donia M.S."/>
            <person name="Han A.W."/>
            <person name="Hirose E."/>
            <person name="Haygood M.G."/>
            <person name="Schmidt E.W."/>
        </authorList>
    </citation>
    <scope>NUCLEOTIDE SEQUENCE [LARGE SCALE GENOMIC DNA]</scope>
    <source>
        <strain evidence="1 2">L2</strain>
    </source>
</reference>
<evidence type="ECO:0000313" key="1">
    <source>
        <dbReference type="EMBL" id="AFX98895.1"/>
    </source>
</evidence>
<proteinExistence type="predicted"/>
<dbReference type="Proteomes" id="UP000010077">
    <property type="component" value="Chromosome"/>
</dbReference>
<organism evidence="1 2">
    <name type="scientific">Candidatus Endolissoclinum faulkneri L2</name>
    <dbReference type="NCBI Taxonomy" id="1193729"/>
    <lineage>
        <taxon>Bacteria</taxon>
        <taxon>Pseudomonadati</taxon>
        <taxon>Pseudomonadota</taxon>
        <taxon>Alphaproteobacteria</taxon>
        <taxon>Rhodospirillales</taxon>
        <taxon>Rhodospirillaceae</taxon>
        <taxon>Candidatus Endolissoclinum</taxon>
    </lineage>
</organism>
<keyword evidence="2" id="KW-1185">Reference proteome</keyword>
<gene>
    <name evidence="1" type="ORF">A1OE_707</name>
</gene>
<dbReference type="EMBL" id="CP003539">
    <property type="protein sequence ID" value="AFX98895.1"/>
    <property type="molecule type" value="Genomic_DNA"/>
</dbReference>
<protein>
    <submittedName>
        <fullName evidence="1">Uncharacterized protein</fullName>
    </submittedName>
</protein>
<accession>K7YH66</accession>
<sequence>MSSKRYYVHFLAYSYMNLNKINIYLRVLYKLVSGLLTV</sequence>
<dbReference type="KEGG" id="thal:A1OE_707"/>
<dbReference type="AlphaFoldDB" id="K7YH66"/>